<accession>A0A848LGQ0</accession>
<evidence type="ECO:0000256" key="1">
    <source>
        <dbReference type="ARBA" id="ARBA00007749"/>
    </source>
</evidence>
<dbReference type="Gene3D" id="3.60.15.10">
    <property type="entry name" value="Ribonuclease Z/Hydroxyacylglutathione hydrolase-like"/>
    <property type="match status" value="1"/>
</dbReference>
<reference evidence="7 8" key="1">
    <citation type="submission" date="2020-04" db="EMBL/GenBank/DDBJ databases">
        <title>Draft genome of Pyxidicoccus fallax type strain.</title>
        <authorList>
            <person name="Whitworth D.E."/>
        </authorList>
    </citation>
    <scope>NUCLEOTIDE SEQUENCE [LARGE SCALE GENOMIC DNA]</scope>
    <source>
        <strain evidence="7 8">DSM 14698</strain>
    </source>
</reference>
<evidence type="ECO:0000313" key="7">
    <source>
        <dbReference type="EMBL" id="NMO16833.1"/>
    </source>
</evidence>
<dbReference type="CDD" id="cd07720">
    <property type="entry name" value="OPHC2-like_MBL-fold"/>
    <property type="match status" value="1"/>
</dbReference>
<dbReference type="EMBL" id="JABBJJ010000079">
    <property type="protein sequence ID" value="NMO16833.1"/>
    <property type="molecule type" value="Genomic_DNA"/>
</dbReference>
<dbReference type="InterPro" id="IPR001279">
    <property type="entry name" value="Metallo-B-lactamas"/>
</dbReference>
<proteinExistence type="inferred from homology"/>
<evidence type="ECO:0000256" key="2">
    <source>
        <dbReference type="ARBA" id="ARBA00022723"/>
    </source>
</evidence>
<keyword evidence="4" id="KW-0862">Zinc</keyword>
<feature type="chain" id="PRO_5032967618" evidence="5">
    <location>
        <begin position="24"/>
        <end position="326"/>
    </location>
</feature>
<organism evidence="7 8">
    <name type="scientific">Pyxidicoccus fallax</name>
    <dbReference type="NCBI Taxonomy" id="394095"/>
    <lineage>
        <taxon>Bacteria</taxon>
        <taxon>Pseudomonadati</taxon>
        <taxon>Myxococcota</taxon>
        <taxon>Myxococcia</taxon>
        <taxon>Myxococcales</taxon>
        <taxon>Cystobacterineae</taxon>
        <taxon>Myxococcaceae</taxon>
        <taxon>Pyxidicoccus</taxon>
    </lineage>
</organism>
<dbReference type="Proteomes" id="UP000518300">
    <property type="component" value="Unassembled WGS sequence"/>
</dbReference>
<feature type="signal peptide" evidence="5">
    <location>
        <begin position="1"/>
        <end position="23"/>
    </location>
</feature>
<comment type="similarity">
    <text evidence="1">Belongs to the metallo-beta-lactamase superfamily.</text>
</comment>
<evidence type="ECO:0000256" key="3">
    <source>
        <dbReference type="ARBA" id="ARBA00022801"/>
    </source>
</evidence>
<dbReference type="SMART" id="SM00849">
    <property type="entry name" value="Lactamase_B"/>
    <property type="match status" value="1"/>
</dbReference>
<keyword evidence="8" id="KW-1185">Reference proteome</keyword>
<evidence type="ECO:0000259" key="6">
    <source>
        <dbReference type="SMART" id="SM00849"/>
    </source>
</evidence>
<keyword evidence="3 7" id="KW-0378">Hydrolase</keyword>
<dbReference type="InterPro" id="IPR051013">
    <property type="entry name" value="MBL_superfamily_lactonases"/>
</dbReference>
<feature type="domain" description="Metallo-beta-lactamase" evidence="6">
    <location>
        <begin position="92"/>
        <end position="297"/>
    </location>
</feature>
<dbReference type="Pfam" id="PF00753">
    <property type="entry name" value="Lactamase_B"/>
    <property type="match status" value="1"/>
</dbReference>
<dbReference type="SUPFAM" id="SSF56281">
    <property type="entry name" value="Metallo-hydrolase/oxidoreductase"/>
    <property type="match status" value="1"/>
</dbReference>
<dbReference type="PANTHER" id="PTHR42978:SF6">
    <property type="entry name" value="QUORUM-QUENCHING LACTONASE YTNP-RELATED"/>
    <property type="match status" value="1"/>
</dbReference>
<dbReference type="GO" id="GO:0046872">
    <property type="term" value="F:metal ion binding"/>
    <property type="evidence" value="ECO:0007669"/>
    <property type="project" value="UniProtKB-KW"/>
</dbReference>
<sequence>MRRRHLTLAALATSAIFSGAGWAPVAVASPPVAEWKAQLPGVYRYRLGDFQITALSDGTVPQDLHALLTRTTPSEVDALLHHSFLKNPIETSINAFLIDTGSRLVLVDTGAGQLFGPGLGGKLLTSLAAAGYQPEQIDDILITHIHTDHSGGLVNGGRRVFPNATVHVGKPDLDLFLNPANVGAGGIDRKLFEEAVKTVGRYLLAGKVKPFTGRKEILPGITAIPTPGHTPGHSFYLIESRGQQLEMWGDILHFAAVQFPRPAITVTYDVDSSAAAAQRANQLAAAAAERRLVAVAHTPFPGIGHVRPEASGYSWVPIEYFNRDAQ</sequence>
<keyword evidence="2" id="KW-0479">Metal-binding</keyword>
<dbReference type="InterPro" id="IPR036866">
    <property type="entry name" value="RibonucZ/Hydroxyglut_hydro"/>
</dbReference>
<dbReference type="GO" id="GO:0016787">
    <property type="term" value="F:hydrolase activity"/>
    <property type="evidence" value="ECO:0007669"/>
    <property type="project" value="UniProtKB-KW"/>
</dbReference>
<gene>
    <name evidence="7" type="ORF">HG543_18490</name>
</gene>
<evidence type="ECO:0000313" key="8">
    <source>
        <dbReference type="Proteomes" id="UP000518300"/>
    </source>
</evidence>
<dbReference type="RefSeq" id="WP_169346120.1">
    <property type="nucleotide sequence ID" value="NZ_JABBJJ010000079.1"/>
</dbReference>
<name>A0A848LGQ0_9BACT</name>
<protein>
    <submittedName>
        <fullName evidence="7">MBL fold metallo-hydrolase</fullName>
    </submittedName>
</protein>
<evidence type="ECO:0000256" key="5">
    <source>
        <dbReference type="SAM" id="SignalP"/>
    </source>
</evidence>
<keyword evidence="5" id="KW-0732">Signal</keyword>
<dbReference type="AlphaFoldDB" id="A0A848LGQ0"/>
<dbReference type="PANTHER" id="PTHR42978">
    <property type="entry name" value="QUORUM-QUENCHING LACTONASE YTNP-RELATED-RELATED"/>
    <property type="match status" value="1"/>
</dbReference>
<evidence type="ECO:0000256" key="4">
    <source>
        <dbReference type="ARBA" id="ARBA00022833"/>
    </source>
</evidence>
<comment type="caution">
    <text evidence="7">The sequence shown here is derived from an EMBL/GenBank/DDBJ whole genome shotgun (WGS) entry which is preliminary data.</text>
</comment>